<dbReference type="OrthoDB" id="5969272at2759"/>
<name>A0A5N5SJY5_9CRUS</name>
<dbReference type="Proteomes" id="UP000326759">
    <property type="component" value="Unassembled WGS sequence"/>
</dbReference>
<dbReference type="PANTHER" id="PTHR46957">
    <property type="entry name" value="CYTOKINE RECEPTOR"/>
    <property type="match status" value="1"/>
</dbReference>
<dbReference type="Gene3D" id="2.60.40.10">
    <property type="entry name" value="Immunoglobulins"/>
    <property type="match status" value="2"/>
</dbReference>
<evidence type="ECO:0000259" key="1">
    <source>
        <dbReference type="PROSITE" id="PS50853"/>
    </source>
</evidence>
<dbReference type="PANTHER" id="PTHR46957:SF3">
    <property type="entry name" value="CYTOKINE RECEPTOR"/>
    <property type="match status" value="1"/>
</dbReference>
<feature type="domain" description="Fibronectin type-III" evidence="1">
    <location>
        <begin position="1"/>
        <end position="100"/>
    </location>
</feature>
<feature type="non-terminal residue" evidence="2">
    <location>
        <position position="197"/>
    </location>
</feature>
<evidence type="ECO:0000313" key="3">
    <source>
        <dbReference type="Proteomes" id="UP000326759"/>
    </source>
</evidence>
<dbReference type="PROSITE" id="PS50853">
    <property type="entry name" value="FN3"/>
    <property type="match status" value="2"/>
</dbReference>
<reference evidence="2 3" key="1">
    <citation type="journal article" date="2019" name="PLoS Biol.">
        <title>Sex chromosomes control vertical transmission of feminizing Wolbachia symbionts in an isopod.</title>
        <authorList>
            <person name="Becking T."/>
            <person name="Chebbi M.A."/>
            <person name="Giraud I."/>
            <person name="Moumen B."/>
            <person name="Laverre T."/>
            <person name="Caubet Y."/>
            <person name="Peccoud J."/>
            <person name="Gilbert C."/>
            <person name="Cordaux R."/>
        </authorList>
    </citation>
    <scope>NUCLEOTIDE SEQUENCE [LARGE SCALE GENOMIC DNA]</scope>
    <source>
        <strain evidence="2">ANa2</strain>
        <tissue evidence="2">Whole body excluding digestive tract and cuticle</tissue>
    </source>
</reference>
<feature type="domain" description="Fibronectin type-III" evidence="1">
    <location>
        <begin position="104"/>
        <end position="197"/>
    </location>
</feature>
<dbReference type="InterPro" id="IPR003961">
    <property type="entry name" value="FN3_dom"/>
</dbReference>
<dbReference type="CDD" id="cd00063">
    <property type="entry name" value="FN3"/>
    <property type="match status" value="2"/>
</dbReference>
<evidence type="ECO:0000313" key="2">
    <source>
        <dbReference type="EMBL" id="KAB7493929.1"/>
    </source>
</evidence>
<dbReference type="InterPro" id="IPR050713">
    <property type="entry name" value="RTP_Phos/Ushers"/>
</dbReference>
<dbReference type="AlphaFoldDB" id="A0A5N5SJY5"/>
<dbReference type="SMART" id="SM00060">
    <property type="entry name" value="FN3"/>
    <property type="match status" value="2"/>
</dbReference>
<comment type="caution">
    <text evidence="2">The sequence shown here is derived from an EMBL/GenBank/DDBJ whole genome shotgun (WGS) entry which is preliminary data.</text>
</comment>
<keyword evidence="2" id="KW-0675">Receptor</keyword>
<dbReference type="InterPro" id="IPR036116">
    <property type="entry name" value="FN3_sf"/>
</dbReference>
<dbReference type="GO" id="GO:0016020">
    <property type="term" value="C:membrane"/>
    <property type="evidence" value="ECO:0007669"/>
    <property type="project" value="UniProtKB-SubCell"/>
</dbReference>
<protein>
    <submittedName>
        <fullName evidence="2">Receptor-type tyrosine-protein phosphatase delta</fullName>
    </submittedName>
</protein>
<dbReference type="EMBL" id="SEYY01024755">
    <property type="protein sequence ID" value="KAB7493929.1"/>
    <property type="molecule type" value="Genomic_DNA"/>
</dbReference>
<proteinExistence type="predicted"/>
<keyword evidence="3" id="KW-1185">Reference proteome</keyword>
<feature type="non-terminal residue" evidence="2">
    <location>
        <position position="1"/>
    </location>
</feature>
<accession>A0A5N5SJY5</accession>
<dbReference type="InterPro" id="IPR013783">
    <property type="entry name" value="Ig-like_fold"/>
</dbReference>
<sequence>PYDVTGVQTETVSDSVIKVSWEKTSNPCPIQGYEVSWNGTVKWDEEITLNGYRETNENATSFEIYNLIPYSVYDFYVNEITTDGIIGNRSEPSRAETFEGAASAPTPVTSLTLSSSSIQVNWSLPEAPNGVITGYHISCQLLPKTDDDCDIEINDINVFTATAETLLECGDYTISVQAVNGYGRGEPAVTTATTDPE</sequence>
<dbReference type="Pfam" id="PF00041">
    <property type="entry name" value="fn3"/>
    <property type="match status" value="2"/>
</dbReference>
<dbReference type="SUPFAM" id="SSF49265">
    <property type="entry name" value="Fibronectin type III"/>
    <property type="match status" value="1"/>
</dbReference>
<gene>
    <name evidence="2" type="primary">PTPRD_1</name>
    <name evidence="2" type="ORF">Anas_13507</name>
</gene>
<organism evidence="2 3">
    <name type="scientific">Armadillidium nasatum</name>
    <dbReference type="NCBI Taxonomy" id="96803"/>
    <lineage>
        <taxon>Eukaryota</taxon>
        <taxon>Metazoa</taxon>
        <taxon>Ecdysozoa</taxon>
        <taxon>Arthropoda</taxon>
        <taxon>Crustacea</taxon>
        <taxon>Multicrustacea</taxon>
        <taxon>Malacostraca</taxon>
        <taxon>Eumalacostraca</taxon>
        <taxon>Peracarida</taxon>
        <taxon>Isopoda</taxon>
        <taxon>Oniscidea</taxon>
        <taxon>Crinocheta</taxon>
        <taxon>Armadillidiidae</taxon>
        <taxon>Armadillidium</taxon>
    </lineage>
</organism>